<evidence type="ECO:0000256" key="1">
    <source>
        <dbReference type="SAM" id="MobiDB-lite"/>
    </source>
</evidence>
<feature type="region of interest" description="Disordered" evidence="1">
    <location>
        <begin position="1"/>
        <end position="33"/>
    </location>
</feature>
<feature type="region of interest" description="Disordered" evidence="1">
    <location>
        <begin position="52"/>
        <end position="100"/>
    </location>
</feature>
<organism evidence="2 3">
    <name type="scientific">Pseudo-nitzschia multistriata</name>
    <dbReference type="NCBI Taxonomy" id="183589"/>
    <lineage>
        <taxon>Eukaryota</taxon>
        <taxon>Sar</taxon>
        <taxon>Stramenopiles</taxon>
        <taxon>Ochrophyta</taxon>
        <taxon>Bacillariophyta</taxon>
        <taxon>Bacillariophyceae</taxon>
        <taxon>Bacillariophycidae</taxon>
        <taxon>Bacillariales</taxon>
        <taxon>Bacillariaceae</taxon>
        <taxon>Pseudo-nitzschia</taxon>
    </lineage>
</organism>
<sequence length="132" mass="14215">MKDRSPEQRTATDPTTGCLGCASGPGAGPRNIFGNKYGQYLATVQVAREARIAGAKEQRKKEEEERTGNDETDNDSDTDSGGDDGVWAGSGRVGTKATAKQRNRLFLLLPREPGHEPAGCVQRSRVRATYSC</sequence>
<dbReference type="AlphaFoldDB" id="A0A448ZG47"/>
<feature type="compositionally biased region" description="Basic and acidic residues" evidence="1">
    <location>
        <begin position="52"/>
        <end position="69"/>
    </location>
</feature>
<name>A0A448ZG47_9STRA</name>
<feature type="compositionally biased region" description="Acidic residues" evidence="1">
    <location>
        <begin position="70"/>
        <end position="82"/>
    </location>
</feature>
<dbReference type="Proteomes" id="UP000291116">
    <property type="component" value="Unassembled WGS sequence"/>
</dbReference>
<protein>
    <submittedName>
        <fullName evidence="2">Uncharacterized protein</fullName>
    </submittedName>
</protein>
<accession>A0A448ZG47</accession>
<evidence type="ECO:0000313" key="2">
    <source>
        <dbReference type="EMBL" id="VEU40961.1"/>
    </source>
</evidence>
<evidence type="ECO:0000313" key="3">
    <source>
        <dbReference type="Proteomes" id="UP000291116"/>
    </source>
</evidence>
<gene>
    <name evidence="2" type="ORF">PSNMU_V1.4_AUG-EV-PASAV3_0078610</name>
</gene>
<proteinExistence type="predicted"/>
<keyword evidence="3" id="KW-1185">Reference proteome</keyword>
<reference evidence="2 3" key="1">
    <citation type="submission" date="2019-01" db="EMBL/GenBank/DDBJ databases">
        <authorList>
            <person name="Ferrante I. M."/>
        </authorList>
    </citation>
    <scope>NUCLEOTIDE SEQUENCE [LARGE SCALE GENOMIC DNA]</scope>
    <source>
        <strain evidence="2 3">B856</strain>
    </source>
</reference>
<dbReference type="EMBL" id="CAACVS010000321">
    <property type="protein sequence ID" value="VEU40961.1"/>
    <property type="molecule type" value="Genomic_DNA"/>
</dbReference>